<dbReference type="EMBL" id="CP002629">
    <property type="protein sequence ID" value="AEB08093.1"/>
    <property type="molecule type" value="Genomic_DNA"/>
</dbReference>
<dbReference type="Pfam" id="PF13578">
    <property type="entry name" value="Methyltransf_24"/>
    <property type="match status" value="1"/>
</dbReference>
<evidence type="ECO:0000313" key="2">
    <source>
        <dbReference type="Proteomes" id="UP000000483"/>
    </source>
</evidence>
<reference evidence="1 2" key="1">
    <citation type="journal article" date="2011" name="Stand. Genomic Sci.">
        <title>Complete genome sequence of the acetate-degrading sulfate reducer Desulfobacca acetoxidans type strain (ASRB2).</title>
        <authorList>
            <person name="Goker M."/>
            <person name="Teshima H."/>
            <person name="Lapidus A."/>
            <person name="Nolan M."/>
            <person name="Lucas S."/>
            <person name="Hammon N."/>
            <person name="Deshpande S."/>
            <person name="Cheng J.F."/>
            <person name="Tapia R."/>
            <person name="Han C."/>
            <person name="Goodwin L."/>
            <person name="Pitluck S."/>
            <person name="Huntemann M."/>
            <person name="Liolios K."/>
            <person name="Ivanova N."/>
            <person name="Pagani I."/>
            <person name="Mavromatis K."/>
            <person name="Ovchinikova G."/>
            <person name="Pati A."/>
            <person name="Chen A."/>
            <person name="Palaniappan K."/>
            <person name="Land M."/>
            <person name="Hauser L."/>
            <person name="Brambilla E.M."/>
            <person name="Rohde M."/>
            <person name="Spring S."/>
            <person name="Detter J.C."/>
            <person name="Woyke T."/>
            <person name="Bristow J."/>
            <person name="Eisen J.A."/>
            <person name="Markowitz V."/>
            <person name="Hugenholtz P."/>
            <person name="Kyrpides N.C."/>
            <person name="Klenk H.P."/>
        </authorList>
    </citation>
    <scope>NUCLEOTIDE SEQUENCE [LARGE SCALE GENOMIC DNA]</scope>
    <source>
        <strain evidence="2">ATCC 700848 / DSM 11109 / ASRB2</strain>
    </source>
</reference>
<name>F2NC16_DESAR</name>
<dbReference type="KEGG" id="dao:Desac_0200"/>
<dbReference type="Proteomes" id="UP000000483">
    <property type="component" value="Chromosome"/>
</dbReference>
<dbReference type="HOGENOM" id="CLU_1188428_0_0_7"/>
<evidence type="ECO:0000313" key="1">
    <source>
        <dbReference type="EMBL" id="AEB08093.1"/>
    </source>
</evidence>
<dbReference type="STRING" id="880072.Desac_0200"/>
<reference evidence="2" key="2">
    <citation type="submission" date="2011-03" db="EMBL/GenBank/DDBJ databases">
        <title>The complete genome of Desulfobacca acetoxidans DSM 11109.</title>
        <authorList>
            <consortium name="US DOE Joint Genome Institute (JGI-PGF)"/>
            <person name="Lucas S."/>
            <person name="Copeland A."/>
            <person name="Lapidus A."/>
            <person name="Bruce D."/>
            <person name="Goodwin L."/>
            <person name="Pitluck S."/>
            <person name="Peters L."/>
            <person name="Kyrpides N."/>
            <person name="Mavromatis K."/>
            <person name="Ivanova N."/>
            <person name="Ovchinnikova G."/>
            <person name="Teshima H."/>
            <person name="Detter J.C."/>
            <person name="Han C."/>
            <person name="Land M."/>
            <person name="Hauser L."/>
            <person name="Markowitz V."/>
            <person name="Cheng J.-F."/>
            <person name="Hugenholtz P."/>
            <person name="Woyke T."/>
            <person name="Wu D."/>
            <person name="Spring S."/>
            <person name="Schueler E."/>
            <person name="Brambilla E."/>
            <person name="Klenk H.-P."/>
            <person name="Eisen J.A."/>
        </authorList>
    </citation>
    <scope>NUCLEOTIDE SEQUENCE [LARGE SCALE GENOMIC DNA]</scope>
    <source>
        <strain evidence="2">ATCC 700848 / DSM 11109 / ASRB2</strain>
    </source>
</reference>
<evidence type="ECO:0008006" key="3">
    <source>
        <dbReference type="Google" id="ProtNLM"/>
    </source>
</evidence>
<dbReference type="Gene3D" id="3.40.50.150">
    <property type="entry name" value="Vaccinia Virus protein VP39"/>
    <property type="match status" value="1"/>
</dbReference>
<proteinExistence type="predicted"/>
<dbReference type="RefSeq" id="WP_013705206.1">
    <property type="nucleotide sequence ID" value="NC_015388.1"/>
</dbReference>
<dbReference type="OrthoDB" id="5458825at2"/>
<keyword evidence="2" id="KW-1185">Reference proteome</keyword>
<sequence>MALTVKKEIVGENEGFSLQPDLLREIFYYAKPYGHHEDAKSLNLGFGFLYYGLVRSLRPQHTLVIGSGYGFSVVCFALGIKDNGKGNLSFIDPSYSLLKNGPFKTIGGRGFWDNAQEVKAHFRRFDVDHIVRHYKMRSDEFFPLFEVMELPPIDLAFIDGNHSYKDVKYDFIKVLERSKRNSYILLHDSNIYIREMLQHSGVKKWLSTIKAYKEFFEVIDFPFASGVALVRVRKANAWKQVF</sequence>
<accession>F2NC16</accession>
<dbReference type="InterPro" id="IPR029063">
    <property type="entry name" value="SAM-dependent_MTases_sf"/>
</dbReference>
<organism evidence="1 2">
    <name type="scientific">Desulfobacca acetoxidans (strain ATCC 700848 / DSM 11109 / ASRB2)</name>
    <dbReference type="NCBI Taxonomy" id="880072"/>
    <lineage>
        <taxon>Bacteria</taxon>
        <taxon>Pseudomonadati</taxon>
        <taxon>Thermodesulfobacteriota</taxon>
        <taxon>Desulfobaccia</taxon>
        <taxon>Desulfobaccales</taxon>
        <taxon>Desulfobaccaceae</taxon>
        <taxon>Desulfobacca</taxon>
    </lineage>
</organism>
<dbReference type="SUPFAM" id="SSF53335">
    <property type="entry name" value="S-adenosyl-L-methionine-dependent methyltransferases"/>
    <property type="match status" value="1"/>
</dbReference>
<gene>
    <name evidence="1" type="ordered locus">Desac_0200</name>
</gene>
<protein>
    <recommendedName>
        <fullName evidence="3">Class I SAM-dependent methyltransferase</fullName>
    </recommendedName>
</protein>
<dbReference type="eggNOG" id="COG4122">
    <property type="taxonomic scope" value="Bacteria"/>
</dbReference>
<dbReference type="AlphaFoldDB" id="F2NC16"/>